<evidence type="ECO:0000313" key="2">
    <source>
        <dbReference type="EMBL" id="KOH43351.1"/>
    </source>
</evidence>
<sequence>MKRIGVLTLVMFCMALVGLAQTTDEFKPGGRPTMRIFSNYHSTFSDGETASAFELTRVYLGYQHQFSKELFGAVVLDVGDPGVGSLQMTAYVKNAFLRYRKSGFEVNFGMISTTQFKVQEGNWGYRYHEKSLQDEHSFNSSADLGVSVAYQFSEVISADVIVANGEGYKKLQNDSVFRTGFGLTLNPVKKLTGRVYYDFSSKEHTQSSLATFIGYETDQFRLGAEYNKQFNRRFQENQDWEGVSFYGTYHLAKKVKLFARYDKLYSNTLAGEAEAWNLSNDGQTFIAGIEFAPVKGVKLAPRYKGWSPDDSSQPAVSSLYLNCEIRF</sequence>
<dbReference type="SUPFAM" id="SSF56935">
    <property type="entry name" value="Porins"/>
    <property type="match status" value="1"/>
</dbReference>
<dbReference type="EMBL" id="LGIA01000190">
    <property type="protein sequence ID" value="KOH43351.1"/>
    <property type="molecule type" value="Genomic_DNA"/>
</dbReference>
<reference evidence="3" key="1">
    <citation type="submission" date="2015-07" db="EMBL/GenBank/DDBJ databases">
        <title>Genome sequencing of Sunxiuqinia dokdonensis strain SK.</title>
        <authorList>
            <person name="Ahn S."/>
            <person name="Kim B.-C."/>
        </authorList>
    </citation>
    <scope>NUCLEOTIDE SEQUENCE [LARGE SCALE GENOMIC DNA]</scope>
    <source>
        <strain evidence="3">SK</strain>
    </source>
</reference>
<dbReference type="OrthoDB" id="1116797at2"/>
<comment type="caution">
    <text evidence="2">The sequence shown here is derived from an EMBL/GenBank/DDBJ whole genome shotgun (WGS) entry which is preliminary data.</text>
</comment>
<dbReference type="Proteomes" id="UP000036958">
    <property type="component" value="Unassembled WGS sequence"/>
</dbReference>
<dbReference type="Gene3D" id="2.40.160.10">
    <property type="entry name" value="Porin"/>
    <property type="match status" value="1"/>
</dbReference>
<evidence type="ECO:0000256" key="1">
    <source>
        <dbReference type="SAM" id="SignalP"/>
    </source>
</evidence>
<keyword evidence="1" id="KW-0732">Signal</keyword>
<proteinExistence type="predicted"/>
<dbReference type="AlphaFoldDB" id="A0A0L8V4J1"/>
<name>A0A0L8V4J1_9BACT</name>
<evidence type="ECO:0000313" key="3">
    <source>
        <dbReference type="Proteomes" id="UP000036958"/>
    </source>
</evidence>
<feature type="signal peptide" evidence="1">
    <location>
        <begin position="1"/>
        <end position="22"/>
    </location>
</feature>
<dbReference type="STRING" id="1409788.NC99_37780"/>
<protein>
    <recommendedName>
        <fullName evidence="4">Porin domain-containing protein</fullName>
    </recommendedName>
</protein>
<gene>
    <name evidence="2" type="ORF">NC99_37780</name>
</gene>
<dbReference type="InterPro" id="IPR023614">
    <property type="entry name" value="Porin_dom_sf"/>
</dbReference>
<feature type="chain" id="PRO_5005591206" description="Porin domain-containing protein" evidence="1">
    <location>
        <begin position="23"/>
        <end position="327"/>
    </location>
</feature>
<dbReference type="RefSeq" id="WP_053186709.1">
    <property type="nucleotide sequence ID" value="NZ_LGIA01000190.1"/>
</dbReference>
<organism evidence="2 3">
    <name type="scientific">Sunxiuqinia dokdonensis</name>
    <dbReference type="NCBI Taxonomy" id="1409788"/>
    <lineage>
        <taxon>Bacteria</taxon>
        <taxon>Pseudomonadati</taxon>
        <taxon>Bacteroidota</taxon>
        <taxon>Bacteroidia</taxon>
        <taxon>Marinilabiliales</taxon>
        <taxon>Prolixibacteraceae</taxon>
        <taxon>Sunxiuqinia</taxon>
    </lineage>
</organism>
<keyword evidence="3" id="KW-1185">Reference proteome</keyword>
<accession>A0A0L8V4J1</accession>
<evidence type="ECO:0008006" key="4">
    <source>
        <dbReference type="Google" id="ProtNLM"/>
    </source>
</evidence>